<organism evidence="1 2">
    <name type="scientific">Diplocarpon coronariae</name>
    <dbReference type="NCBI Taxonomy" id="2795749"/>
    <lineage>
        <taxon>Eukaryota</taxon>
        <taxon>Fungi</taxon>
        <taxon>Dikarya</taxon>
        <taxon>Ascomycota</taxon>
        <taxon>Pezizomycotina</taxon>
        <taxon>Leotiomycetes</taxon>
        <taxon>Helotiales</taxon>
        <taxon>Drepanopezizaceae</taxon>
        <taxon>Diplocarpon</taxon>
    </lineage>
</organism>
<comment type="caution">
    <text evidence="1">The sequence shown here is derived from an EMBL/GenBank/DDBJ whole genome shotgun (WGS) entry which is preliminary data.</text>
</comment>
<protein>
    <submittedName>
        <fullName evidence="1">Uncharacterized protein</fullName>
    </submittedName>
</protein>
<evidence type="ECO:0000313" key="2">
    <source>
        <dbReference type="Proteomes" id="UP000242519"/>
    </source>
</evidence>
<gene>
    <name evidence="1" type="ORF">B2J93_5060</name>
</gene>
<sequence>MFEAELKRAETTFGFVEEDNLDSLQAQWTLLDPSRVLQVLINSMINATKSTLSNCLGKNSQTFHAASGQGAPSRKPTDSNAFGVRYVQKRGSNLDQTAKAQWGDGEVISLCITVLDAGRG</sequence>
<dbReference type="InParanoid" id="A0A218ZER1"/>
<dbReference type="AlphaFoldDB" id="A0A218ZER1"/>
<proteinExistence type="predicted"/>
<dbReference type="EMBL" id="MZNU01000038">
    <property type="protein sequence ID" value="OWP06581.1"/>
    <property type="molecule type" value="Genomic_DNA"/>
</dbReference>
<dbReference type="Proteomes" id="UP000242519">
    <property type="component" value="Unassembled WGS sequence"/>
</dbReference>
<reference evidence="1 2" key="1">
    <citation type="submission" date="2017-04" db="EMBL/GenBank/DDBJ databases">
        <title>Draft genome sequence of Marssonina coronaria NL1: causal agent of apple blotch.</title>
        <authorList>
            <person name="Cheng Q."/>
        </authorList>
    </citation>
    <scope>NUCLEOTIDE SEQUENCE [LARGE SCALE GENOMIC DNA]</scope>
    <source>
        <strain evidence="1 2">NL1</strain>
    </source>
</reference>
<dbReference type="OrthoDB" id="60033at2759"/>
<name>A0A218ZER1_9HELO</name>
<keyword evidence="2" id="KW-1185">Reference proteome</keyword>
<evidence type="ECO:0000313" key="1">
    <source>
        <dbReference type="EMBL" id="OWP06581.1"/>
    </source>
</evidence>
<accession>A0A218ZER1</accession>
<dbReference type="STRING" id="503106.A0A218ZER1"/>